<feature type="compositionally biased region" description="Basic and acidic residues" evidence="2">
    <location>
        <begin position="55"/>
        <end position="64"/>
    </location>
</feature>
<dbReference type="Pfam" id="PF04627">
    <property type="entry name" value="ATP-synt_Eps"/>
    <property type="match status" value="1"/>
</dbReference>
<protein>
    <submittedName>
        <fullName evidence="3">Uncharacterized protein</fullName>
    </submittedName>
</protein>
<reference evidence="3" key="1">
    <citation type="journal article" date="2014" name="Nucleic Acids Res.">
        <title>The evolutionary dynamics of variant antigen genes in Babesia reveal a history of genomic innovation underlying host-parasite interaction.</title>
        <authorList>
            <person name="Jackson A.P."/>
            <person name="Otto T.D."/>
            <person name="Darby A."/>
            <person name="Ramaprasad A."/>
            <person name="Xia D."/>
            <person name="Echaide I.E."/>
            <person name="Farber M."/>
            <person name="Gahlot S."/>
            <person name="Gamble J."/>
            <person name="Gupta D."/>
            <person name="Gupta Y."/>
            <person name="Jackson L."/>
            <person name="Malandrin L."/>
            <person name="Malas T.B."/>
            <person name="Moussa E."/>
            <person name="Nair M."/>
            <person name="Reid A.J."/>
            <person name="Sanders M."/>
            <person name="Sharma J."/>
            <person name="Tracey A."/>
            <person name="Quail M.A."/>
            <person name="Weir W."/>
            <person name="Wastling J.M."/>
            <person name="Hall N."/>
            <person name="Willadsen P."/>
            <person name="Lingelbach K."/>
            <person name="Shiels B."/>
            <person name="Tait A."/>
            <person name="Berriman M."/>
            <person name="Allred D.R."/>
            <person name="Pain A."/>
        </authorList>
    </citation>
    <scope>NUCLEOTIDE SEQUENCE</scope>
    <source>
        <strain evidence="3">1802A</strain>
    </source>
</reference>
<feature type="region of interest" description="Disordered" evidence="2">
    <location>
        <begin position="49"/>
        <end position="70"/>
    </location>
</feature>
<evidence type="ECO:0000313" key="3">
    <source>
        <dbReference type="EMBL" id="KAK1939443.1"/>
    </source>
</evidence>
<dbReference type="CDD" id="cd12153">
    <property type="entry name" value="F1-ATPase_epsilon"/>
    <property type="match status" value="1"/>
</dbReference>
<dbReference type="Proteomes" id="UP001195914">
    <property type="component" value="Unassembled WGS sequence"/>
</dbReference>
<dbReference type="SUPFAM" id="SSF48690">
    <property type="entry name" value="Epsilon subunit of mitochondrial F1F0-ATP synthase"/>
    <property type="match status" value="1"/>
</dbReference>
<evidence type="ECO:0000256" key="1">
    <source>
        <dbReference type="ARBA" id="ARBA00009502"/>
    </source>
</evidence>
<comment type="caution">
    <text evidence="3">The sequence shown here is derived from an EMBL/GenBank/DDBJ whole genome shotgun (WGS) entry which is preliminary data.</text>
</comment>
<proteinExistence type="inferred from homology"/>
<dbReference type="AlphaFoldDB" id="A0AAD9LJV3"/>
<dbReference type="Gene3D" id="1.10.1620.20">
    <property type="entry name" value="ATP synthase, F1 complex, epsilon subunit superfamily, mitochondrial"/>
    <property type="match status" value="1"/>
</dbReference>
<sequence>MWRSANSSFSRYSIEITEILCKCLKDPYREKALARYGLNVKKTNYINGSPQPSEFHGKMSEAFEPKTTTQ</sequence>
<name>A0AAD9LJV3_BABDI</name>
<dbReference type="GO" id="GO:0005743">
    <property type="term" value="C:mitochondrial inner membrane"/>
    <property type="evidence" value="ECO:0007669"/>
    <property type="project" value="InterPro"/>
</dbReference>
<evidence type="ECO:0000313" key="4">
    <source>
        <dbReference type="Proteomes" id="UP001195914"/>
    </source>
</evidence>
<comment type="similarity">
    <text evidence="1">Belongs to the eukaryotic ATPase epsilon family.</text>
</comment>
<dbReference type="GO" id="GO:0046933">
    <property type="term" value="F:proton-transporting ATP synthase activity, rotational mechanism"/>
    <property type="evidence" value="ECO:0007669"/>
    <property type="project" value="InterPro"/>
</dbReference>
<dbReference type="EMBL" id="JAHBMH010000007">
    <property type="protein sequence ID" value="KAK1939443.1"/>
    <property type="molecule type" value="Genomic_DNA"/>
</dbReference>
<dbReference type="GO" id="GO:0045259">
    <property type="term" value="C:proton-transporting ATP synthase complex"/>
    <property type="evidence" value="ECO:0007669"/>
    <property type="project" value="InterPro"/>
</dbReference>
<gene>
    <name evidence="3" type="ORF">X943_000054</name>
</gene>
<accession>A0AAD9LJV3</accession>
<keyword evidence="4" id="KW-1185">Reference proteome</keyword>
<reference evidence="3" key="2">
    <citation type="submission" date="2021-05" db="EMBL/GenBank/DDBJ databases">
        <authorList>
            <person name="Pain A."/>
        </authorList>
    </citation>
    <scope>NUCLEOTIDE SEQUENCE</scope>
    <source>
        <strain evidence="3">1802A</strain>
    </source>
</reference>
<dbReference type="InterPro" id="IPR036742">
    <property type="entry name" value="ATP_synth_F1_esu_sf_mt"/>
</dbReference>
<dbReference type="InterPro" id="IPR006721">
    <property type="entry name" value="ATP_synth_F1_esu_mt"/>
</dbReference>
<evidence type="ECO:0000256" key="2">
    <source>
        <dbReference type="SAM" id="MobiDB-lite"/>
    </source>
</evidence>
<organism evidence="3 4">
    <name type="scientific">Babesia divergens</name>
    <dbReference type="NCBI Taxonomy" id="32595"/>
    <lineage>
        <taxon>Eukaryota</taxon>
        <taxon>Sar</taxon>
        <taxon>Alveolata</taxon>
        <taxon>Apicomplexa</taxon>
        <taxon>Aconoidasida</taxon>
        <taxon>Piroplasmida</taxon>
        <taxon>Babesiidae</taxon>
        <taxon>Babesia</taxon>
    </lineage>
</organism>